<proteinExistence type="predicted"/>
<name>A0A2H3BGR3_9AGAR</name>
<reference evidence="2" key="1">
    <citation type="journal article" date="2017" name="Nat. Ecol. Evol.">
        <title>Genome expansion and lineage-specific genetic innovations in the forest pathogenic fungi Armillaria.</title>
        <authorList>
            <person name="Sipos G."/>
            <person name="Prasanna A.N."/>
            <person name="Walter M.C."/>
            <person name="O'Connor E."/>
            <person name="Balint B."/>
            <person name="Krizsan K."/>
            <person name="Kiss B."/>
            <person name="Hess J."/>
            <person name="Varga T."/>
            <person name="Slot J."/>
            <person name="Riley R."/>
            <person name="Boka B."/>
            <person name="Rigling D."/>
            <person name="Barry K."/>
            <person name="Lee J."/>
            <person name="Mihaltcheva S."/>
            <person name="LaButti K."/>
            <person name="Lipzen A."/>
            <person name="Waldron R."/>
            <person name="Moloney N.M."/>
            <person name="Sperisen C."/>
            <person name="Kredics L."/>
            <person name="Vagvoelgyi C."/>
            <person name="Patrignani A."/>
            <person name="Fitzpatrick D."/>
            <person name="Nagy I."/>
            <person name="Doyle S."/>
            <person name="Anderson J.B."/>
            <person name="Grigoriev I.V."/>
            <person name="Gueldener U."/>
            <person name="Muensterkoetter M."/>
            <person name="Nagy L.G."/>
        </authorList>
    </citation>
    <scope>NUCLEOTIDE SEQUENCE [LARGE SCALE GENOMIC DNA]</scope>
    <source>
        <strain evidence="2">28-4</strain>
    </source>
</reference>
<dbReference type="Proteomes" id="UP000218334">
    <property type="component" value="Unassembled WGS sequence"/>
</dbReference>
<gene>
    <name evidence="1" type="ORF">ARMSODRAFT_978354</name>
</gene>
<accession>A0A2H3BGR3</accession>
<dbReference type="AlphaFoldDB" id="A0A2H3BGR3"/>
<dbReference type="EMBL" id="KZ293446">
    <property type="protein sequence ID" value="PBK65228.1"/>
    <property type="molecule type" value="Genomic_DNA"/>
</dbReference>
<organism evidence="1 2">
    <name type="scientific">Armillaria solidipes</name>
    <dbReference type="NCBI Taxonomy" id="1076256"/>
    <lineage>
        <taxon>Eukaryota</taxon>
        <taxon>Fungi</taxon>
        <taxon>Dikarya</taxon>
        <taxon>Basidiomycota</taxon>
        <taxon>Agaricomycotina</taxon>
        <taxon>Agaricomycetes</taxon>
        <taxon>Agaricomycetidae</taxon>
        <taxon>Agaricales</taxon>
        <taxon>Marasmiineae</taxon>
        <taxon>Physalacriaceae</taxon>
        <taxon>Armillaria</taxon>
    </lineage>
</organism>
<evidence type="ECO:0000313" key="1">
    <source>
        <dbReference type="EMBL" id="PBK65228.1"/>
    </source>
</evidence>
<keyword evidence="2" id="KW-1185">Reference proteome</keyword>
<sequence length="197" mass="21774">MNDTGLKTMHVRRENITAMIAQQDGEPTDLHLSLAMASCTLSRASSVIPNYGGAQLTTTVSVHHHYISNPDASYKGSVHDNIVSPSPLALGKPRHHHIPLLFQTESDSMTVVYPLLWLSQGEMLIELDFARSLSNPASSIIGRLPPKTSMASGHPEVRQPRLVWSKKWFLGWDNLEGKMRFMGLHAIGGDTWEILVA</sequence>
<protein>
    <submittedName>
        <fullName evidence="1">Uncharacterized protein</fullName>
    </submittedName>
</protein>
<evidence type="ECO:0000313" key="2">
    <source>
        <dbReference type="Proteomes" id="UP000218334"/>
    </source>
</evidence>